<comment type="caution">
    <text evidence="2">The sequence shown here is derived from an EMBL/GenBank/DDBJ whole genome shotgun (WGS) entry which is preliminary data.</text>
</comment>
<keyword evidence="3" id="KW-1185">Reference proteome</keyword>
<feature type="region of interest" description="Disordered" evidence="1">
    <location>
        <begin position="1"/>
        <end position="23"/>
    </location>
</feature>
<evidence type="ECO:0000313" key="2">
    <source>
        <dbReference type="EMBL" id="KAK1310317.1"/>
    </source>
</evidence>
<evidence type="ECO:0000313" key="3">
    <source>
        <dbReference type="Proteomes" id="UP001180020"/>
    </source>
</evidence>
<dbReference type="EMBL" id="JAUJYO010000008">
    <property type="protein sequence ID" value="KAK1310317.1"/>
    <property type="molecule type" value="Genomic_DNA"/>
</dbReference>
<reference evidence="2" key="2">
    <citation type="submission" date="2023-06" db="EMBL/GenBank/DDBJ databases">
        <authorList>
            <person name="Ma L."/>
            <person name="Liu K.-W."/>
            <person name="Li Z."/>
            <person name="Hsiao Y.-Y."/>
            <person name="Qi Y."/>
            <person name="Fu T."/>
            <person name="Tang G."/>
            <person name="Zhang D."/>
            <person name="Sun W.-H."/>
            <person name="Liu D.-K."/>
            <person name="Li Y."/>
            <person name="Chen G.-Z."/>
            <person name="Liu X.-D."/>
            <person name="Liao X.-Y."/>
            <person name="Jiang Y.-T."/>
            <person name="Yu X."/>
            <person name="Hao Y."/>
            <person name="Huang J."/>
            <person name="Zhao X.-W."/>
            <person name="Ke S."/>
            <person name="Chen Y.-Y."/>
            <person name="Wu W.-L."/>
            <person name="Hsu J.-L."/>
            <person name="Lin Y.-F."/>
            <person name="Huang M.-D."/>
            <person name="Li C.-Y."/>
            <person name="Huang L."/>
            <person name="Wang Z.-W."/>
            <person name="Zhao X."/>
            <person name="Zhong W.-Y."/>
            <person name="Peng D.-H."/>
            <person name="Ahmad S."/>
            <person name="Lan S."/>
            <person name="Zhang J.-S."/>
            <person name="Tsai W.-C."/>
            <person name="Van De Peer Y."/>
            <person name="Liu Z.-J."/>
        </authorList>
    </citation>
    <scope>NUCLEOTIDE SEQUENCE</scope>
    <source>
        <strain evidence="2">CP</strain>
        <tissue evidence="2">Leaves</tissue>
    </source>
</reference>
<accession>A0AAV9EAL3</accession>
<protein>
    <submittedName>
        <fullName evidence="2">Uncharacterized protein</fullName>
    </submittedName>
</protein>
<sequence length="67" mass="7337">MTTTTTLCRRRRGDGGENSAYGKKRALKRVIERSQHVGVPLFNARQHEIQGPLHPAVPTASISTVAI</sequence>
<reference evidence="2" key="1">
    <citation type="journal article" date="2023" name="Nat. Commun.">
        <title>Diploid and tetraploid genomes of Acorus and the evolution of monocots.</title>
        <authorList>
            <person name="Ma L."/>
            <person name="Liu K.W."/>
            <person name="Li Z."/>
            <person name="Hsiao Y.Y."/>
            <person name="Qi Y."/>
            <person name="Fu T."/>
            <person name="Tang G.D."/>
            <person name="Zhang D."/>
            <person name="Sun W.H."/>
            <person name="Liu D.K."/>
            <person name="Li Y."/>
            <person name="Chen G.Z."/>
            <person name="Liu X.D."/>
            <person name="Liao X.Y."/>
            <person name="Jiang Y.T."/>
            <person name="Yu X."/>
            <person name="Hao Y."/>
            <person name="Huang J."/>
            <person name="Zhao X.W."/>
            <person name="Ke S."/>
            <person name="Chen Y.Y."/>
            <person name="Wu W.L."/>
            <person name="Hsu J.L."/>
            <person name="Lin Y.F."/>
            <person name="Huang M.D."/>
            <person name="Li C.Y."/>
            <person name="Huang L."/>
            <person name="Wang Z.W."/>
            <person name="Zhao X."/>
            <person name="Zhong W.Y."/>
            <person name="Peng D.H."/>
            <person name="Ahmad S."/>
            <person name="Lan S."/>
            <person name="Zhang J.S."/>
            <person name="Tsai W.C."/>
            <person name="Van de Peer Y."/>
            <person name="Liu Z.J."/>
        </authorList>
    </citation>
    <scope>NUCLEOTIDE SEQUENCE</scope>
    <source>
        <strain evidence="2">CP</strain>
    </source>
</reference>
<proteinExistence type="predicted"/>
<dbReference type="Proteomes" id="UP001180020">
    <property type="component" value="Unassembled WGS sequence"/>
</dbReference>
<organism evidence="2 3">
    <name type="scientific">Acorus calamus</name>
    <name type="common">Sweet flag</name>
    <dbReference type="NCBI Taxonomy" id="4465"/>
    <lineage>
        <taxon>Eukaryota</taxon>
        <taxon>Viridiplantae</taxon>
        <taxon>Streptophyta</taxon>
        <taxon>Embryophyta</taxon>
        <taxon>Tracheophyta</taxon>
        <taxon>Spermatophyta</taxon>
        <taxon>Magnoliopsida</taxon>
        <taxon>Liliopsida</taxon>
        <taxon>Acoraceae</taxon>
        <taxon>Acorus</taxon>
    </lineage>
</organism>
<gene>
    <name evidence="2" type="ORF">QJS10_CPA08g00967</name>
</gene>
<name>A0AAV9EAL3_ACOCL</name>
<evidence type="ECO:0000256" key="1">
    <source>
        <dbReference type="SAM" id="MobiDB-lite"/>
    </source>
</evidence>
<dbReference type="AlphaFoldDB" id="A0AAV9EAL3"/>